<comment type="caution">
    <text evidence="6">The sequence shown here is derived from an EMBL/GenBank/DDBJ whole genome shotgun (WGS) entry which is preliminary data.</text>
</comment>
<dbReference type="CDD" id="cd18793">
    <property type="entry name" value="SF2_C_SNF"/>
    <property type="match status" value="1"/>
</dbReference>
<feature type="compositionally biased region" description="Polar residues" evidence="4">
    <location>
        <begin position="980"/>
        <end position="992"/>
    </location>
</feature>
<dbReference type="InterPro" id="IPR000330">
    <property type="entry name" value="SNF2_N"/>
</dbReference>
<evidence type="ECO:0000313" key="6">
    <source>
        <dbReference type="EMBL" id="KAK8029776.1"/>
    </source>
</evidence>
<dbReference type="EMBL" id="JAQQWK010000010">
    <property type="protein sequence ID" value="KAK8029776.1"/>
    <property type="molecule type" value="Genomic_DNA"/>
</dbReference>
<keyword evidence="3" id="KW-0067">ATP-binding</keyword>
<evidence type="ECO:0000313" key="7">
    <source>
        <dbReference type="Proteomes" id="UP001444661"/>
    </source>
</evidence>
<dbReference type="InterPro" id="IPR027417">
    <property type="entry name" value="P-loop_NTPase"/>
</dbReference>
<dbReference type="InterPro" id="IPR001650">
    <property type="entry name" value="Helicase_C-like"/>
</dbReference>
<dbReference type="InterPro" id="IPR038718">
    <property type="entry name" value="SNF2-like_sf"/>
</dbReference>
<dbReference type="InterPro" id="IPR049730">
    <property type="entry name" value="SNF2/RAD54-like_C"/>
</dbReference>
<dbReference type="PROSITE" id="PS51194">
    <property type="entry name" value="HELICASE_CTER"/>
    <property type="match status" value="1"/>
</dbReference>
<dbReference type="PANTHER" id="PTHR45626:SF52">
    <property type="entry name" value="SINGLE-STRANDED DNA-DEPENDENT ATPASE (EUROFUNG)"/>
    <property type="match status" value="1"/>
</dbReference>
<name>A0ABR1SDH5_9PEZI</name>
<proteinExistence type="predicted"/>
<accession>A0ABR1SDH5</accession>
<protein>
    <recommendedName>
        <fullName evidence="5">Helicase C-terminal domain-containing protein</fullName>
    </recommendedName>
</protein>
<feature type="region of interest" description="Disordered" evidence="4">
    <location>
        <begin position="202"/>
        <end position="235"/>
    </location>
</feature>
<keyword evidence="1" id="KW-0547">Nucleotide-binding</keyword>
<evidence type="ECO:0000256" key="2">
    <source>
        <dbReference type="ARBA" id="ARBA00022801"/>
    </source>
</evidence>
<evidence type="ECO:0000256" key="3">
    <source>
        <dbReference type="ARBA" id="ARBA00022840"/>
    </source>
</evidence>
<sequence>MSLLSATPAKRCGGCAVETGNSRSRKAAALAPLQHEVEVGAALERLDRGDKDAVALPVDFRVALLKVDRAGDDAVALAGASQLSGAGARDAGQEEAVGVVAVGASLNFRREVAKVTDVGVGRLLSTFEGHEVSGGEFDVIPVEAGADGFQDSVSYGRVGLGRLGNLLAVGHGQGGCRDLGRDGRRAHTVASAGAGEGLVVGADTGSVRRDGGGDGGAGTYDGEGQSSSAVTPGRRAQRGQVFAKGAKRAAQAGVVHHIGPFHVLGVEFRDLSRGDYDGVGYSAAPPFQPRRVEPYLSNHVDDSSDAGLRGDNARSVGLILRQSTFGPNAPSAYFPRSLAYLGRRVNFGIRESIREIKGLNRCDRDRGVGAQILPAAELFGVAFAHWATVCHLHDKVLPLLGPHAPSPLFDQYLCNTGNGLLDVPFCEILLGKIRDLLQGLLPTFSRGPVIQGHRLEIVVDVELLAVALPVPHGLFRIRGLLCHTRQQFQLLPKDLPPSELVALSGLQHLLHPLGKVGTFVLVLEIHSCPYAHGQGNDPLILLGVDLVDGLGRRAVGSQGAVDLRPTIDHNWLKVPGSCRGGSRDFVFRNIRGWSEIKNPSAEEVANDLVYWNPHILVRPRGSMPKLEDLSLSGITNTNEEQNLDDTEKCGVLRIFDSADGQAALPVFAESSLRILSELMGHQLQAIAMMTERESRIIGNSKFPSLWIPEDSPQGPRYIDLNRFSYFVYHGNERRKAVKGFKDHDLVLITYETLRSDIKSKGPLSTAMWLRVVLDEGTSYPQPEFSGFSGTCKLRAHYRWCLTGTPIQNSIDDYGALLAFLRVHSLNTKVQFDKHVANPIRNQTPDAFGRLRDLVNATCLRRTKATAGLVFQLPSRLDEVHSITLDAEDQQLCSLFQKKAEELASHRNIQRPGTGSSGRNILALITILRRICDHGRHMIPPEAFQLLDVNLDGKASSFPDIMNSSCSQCGEDLDDLPSAAGDSSPQSKESNRLCSSCKVAQKEDSLTNLMDLDDDPANTSSIPAVSSNVVPPSAKVKALLTNLYKHPGKRQVDYVSVVFTSWTAMLNLVENAFRTYSIRFQRLDGQMSIAARTKAIDEFNTDPRCLVILCKIGSAAEGIDLTAACNVHILEPHWNPMLEAQAVDRVHRIGQSQDVSVTRYLVKDSVEMYVKWVQDDKLRLISQSLNCTEKVEEFEKRKAELKSPKRTVLSFHITNVVYLGIREVQPKYW</sequence>
<dbReference type="Pfam" id="PF00271">
    <property type="entry name" value="Helicase_C"/>
    <property type="match status" value="1"/>
</dbReference>
<reference evidence="6 7" key="1">
    <citation type="submission" date="2023-01" db="EMBL/GenBank/DDBJ databases">
        <title>Analysis of 21 Apiospora genomes using comparative genomics revels a genus with tremendous synthesis potential of carbohydrate active enzymes and secondary metabolites.</title>
        <authorList>
            <person name="Sorensen T."/>
        </authorList>
    </citation>
    <scope>NUCLEOTIDE SEQUENCE [LARGE SCALE GENOMIC DNA]</scope>
    <source>
        <strain evidence="6 7">CBS 33761</strain>
    </source>
</reference>
<gene>
    <name evidence="6" type="ORF">PG993_011067</name>
</gene>
<dbReference type="Proteomes" id="UP001444661">
    <property type="component" value="Unassembled WGS sequence"/>
</dbReference>
<dbReference type="SUPFAM" id="SSF52540">
    <property type="entry name" value="P-loop containing nucleoside triphosphate hydrolases"/>
    <property type="match status" value="2"/>
</dbReference>
<feature type="region of interest" description="Disordered" evidence="4">
    <location>
        <begin position="973"/>
        <end position="992"/>
    </location>
</feature>
<evidence type="ECO:0000259" key="5">
    <source>
        <dbReference type="PROSITE" id="PS51194"/>
    </source>
</evidence>
<dbReference type="Gene3D" id="3.40.50.10810">
    <property type="entry name" value="Tandem AAA-ATPase domain"/>
    <property type="match status" value="1"/>
</dbReference>
<keyword evidence="2" id="KW-0378">Hydrolase</keyword>
<evidence type="ECO:0000256" key="1">
    <source>
        <dbReference type="ARBA" id="ARBA00022741"/>
    </source>
</evidence>
<dbReference type="Pfam" id="PF00176">
    <property type="entry name" value="SNF2-rel_dom"/>
    <property type="match status" value="1"/>
</dbReference>
<feature type="domain" description="Helicase C-terminal" evidence="5">
    <location>
        <begin position="1034"/>
        <end position="1201"/>
    </location>
</feature>
<organism evidence="6 7">
    <name type="scientific">Apiospora rasikravindrae</name>
    <dbReference type="NCBI Taxonomy" id="990691"/>
    <lineage>
        <taxon>Eukaryota</taxon>
        <taxon>Fungi</taxon>
        <taxon>Dikarya</taxon>
        <taxon>Ascomycota</taxon>
        <taxon>Pezizomycotina</taxon>
        <taxon>Sordariomycetes</taxon>
        <taxon>Xylariomycetidae</taxon>
        <taxon>Amphisphaeriales</taxon>
        <taxon>Apiosporaceae</taxon>
        <taxon>Apiospora</taxon>
    </lineage>
</organism>
<keyword evidence="7" id="KW-1185">Reference proteome</keyword>
<dbReference type="Gene3D" id="3.40.50.300">
    <property type="entry name" value="P-loop containing nucleotide triphosphate hydrolases"/>
    <property type="match status" value="1"/>
</dbReference>
<evidence type="ECO:0000256" key="4">
    <source>
        <dbReference type="SAM" id="MobiDB-lite"/>
    </source>
</evidence>
<dbReference type="InterPro" id="IPR050628">
    <property type="entry name" value="SNF2_RAD54_helicase_TF"/>
</dbReference>
<dbReference type="SMART" id="SM00490">
    <property type="entry name" value="HELICc"/>
    <property type="match status" value="1"/>
</dbReference>
<dbReference type="PANTHER" id="PTHR45626">
    <property type="entry name" value="TRANSCRIPTION TERMINATION FACTOR 2-RELATED"/>
    <property type="match status" value="1"/>
</dbReference>